<dbReference type="GO" id="GO:0030430">
    <property type="term" value="C:host cell cytoplasm"/>
    <property type="evidence" value="ECO:0007669"/>
    <property type="project" value="UniProtKB-SubCell"/>
</dbReference>
<comment type="similarity">
    <text evidence="17">Belongs to the paramyxovirus L protein family.</text>
</comment>
<dbReference type="EMBL" id="MZ210022">
    <property type="protein sequence ID" value="UHM27656.1"/>
    <property type="molecule type" value="Viral_cRNA"/>
</dbReference>
<comment type="catalytic activity">
    <reaction evidence="14 17">
        <text>a 5'-end (5'-triphosphoguanosine)-adenylyl-adenylyl-cytidylyl-adenosine in mRNA + S-adenosyl-L-methionine = a 5'-end (5'-triphosphoguanosine)-(2'-O-methyladenylyl)-adenylyl-cytidylyl-adenosine in mRNA + S-adenosyl-L-homocysteine + H(+)</text>
        <dbReference type="Rhea" id="RHEA:65380"/>
        <dbReference type="Rhea" id="RHEA-COMP:16797"/>
        <dbReference type="Rhea" id="RHEA-COMP:16801"/>
        <dbReference type="ChEBI" id="CHEBI:15378"/>
        <dbReference type="ChEBI" id="CHEBI:57856"/>
        <dbReference type="ChEBI" id="CHEBI:59789"/>
        <dbReference type="ChEBI" id="CHEBI:156482"/>
        <dbReference type="ChEBI" id="CHEBI:156484"/>
    </reaction>
</comment>
<name>A0A8K1XGV6_9MONO</name>
<keyword evidence="8 17" id="KW-0946">Virion</keyword>
<gene>
    <name evidence="22" type="ORF">FISLV1_gp6</name>
</gene>
<keyword evidence="17" id="KW-1035">Host cytoplasm</keyword>
<comment type="subcellular location">
    <subcellularLocation>
        <location evidence="17">Virion</location>
    </subcellularLocation>
    <subcellularLocation>
        <location evidence="17">Host cytoplasm</location>
    </subcellularLocation>
</comment>
<feature type="compositionally biased region" description="Polar residues" evidence="18">
    <location>
        <begin position="586"/>
        <end position="596"/>
    </location>
</feature>
<dbReference type="Pfam" id="PF14314">
    <property type="entry name" value="Methyltrans_Mon_2nd"/>
    <property type="match status" value="1"/>
</dbReference>
<dbReference type="GO" id="GO:0005524">
    <property type="term" value="F:ATP binding"/>
    <property type="evidence" value="ECO:0007669"/>
    <property type="project" value="UniProtKB-KW"/>
</dbReference>
<dbReference type="EC" id="2.7.7.88" evidence="17"/>
<dbReference type="EC" id="3.6.1.-" evidence="17"/>
<dbReference type="GO" id="GO:0044423">
    <property type="term" value="C:virion component"/>
    <property type="evidence" value="ECO:0007669"/>
    <property type="project" value="UniProtKB-KW"/>
</dbReference>
<comment type="function">
    <text evidence="17">RNA-directed RNA polymerase that catalyzes the transcription of viral mRNAs, their capping and polyadenylation. The template is composed of the viral RNA tightly encapsidated by the nucleoprotein (N). The viral polymerase binds to the genomic RNA at the 3' leader promoter, and transcribes subsequently all viral mRNAs with a decreasing efficiency. The first gene is the most transcribed, and the last the least transcribed. The viral phosphoprotein acts as a processivity factor. Capping is concomitant with initiation of mRNA transcription. Indeed, a GDP polyribonucleotidyl transferase (PRNTase) adds the cap structure when the nascent RNA chain length has reached few nucleotides. Ribose 2'-O methylation of viral mRNA cap precedes and facilitates subsequent guanine-N-7 methylation, both activities being carried by the viral polymerase. Polyadenylation of mRNAs occur by a stuttering mechanism at a slipery stop site present at the end viral genes. After finishing transcription of a mRNA, the polymerase can resume transcription of the downstream gene.</text>
</comment>
<comment type="catalytic activity">
    <reaction evidence="16 17">
        <text>GTP + H2O = GDP + phosphate + H(+)</text>
        <dbReference type="Rhea" id="RHEA:19669"/>
        <dbReference type="ChEBI" id="CHEBI:15377"/>
        <dbReference type="ChEBI" id="CHEBI:15378"/>
        <dbReference type="ChEBI" id="CHEBI:37565"/>
        <dbReference type="ChEBI" id="CHEBI:43474"/>
        <dbReference type="ChEBI" id="CHEBI:58189"/>
    </reaction>
</comment>
<dbReference type="Proteomes" id="UP001157366">
    <property type="component" value="Segment"/>
</dbReference>
<proteinExistence type="inferred from homology"/>
<dbReference type="InterPro" id="IPR014023">
    <property type="entry name" value="Mononeg_RNA_pol_cat"/>
</dbReference>
<keyword evidence="23" id="KW-1185">Reference proteome</keyword>
<evidence type="ECO:0000256" key="12">
    <source>
        <dbReference type="ARBA" id="ARBA00024494"/>
    </source>
</evidence>
<comment type="catalytic activity">
    <reaction evidence="15">
        <text>a 5'-end (5'-triphosphoguanosine)-adenylyl-adenylyl-cytidylyl-adenosine in mRNA + 2 S-adenosyl-L-methionine = a 5'-end (N(7)-methyl 5'-triphosphoguanosine)-(2'-O-methyladenylyl)-adenylyl-cytidylyl-adenosine in mRNA + 2 S-adenosyl-L-homocysteine + H(+)</text>
        <dbReference type="Rhea" id="RHEA:65376"/>
        <dbReference type="Rhea" id="RHEA-COMP:16797"/>
        <dbReference type="Rhea" id="RHEA-COMP:16798"/>
        <dbReference type="ChEBI" id="CHEBI:15378"/>
        <dbReference type="ChEBI" id="CHEBI:57856"/>
        <dbReference type="ChEBI" id="CHEBI:59789"/>
        <dbReference type="ChEBI" id="CHEBI:156483"/>
        <dbReference type="ChEBI" id="CHEBI:156484"/>
        <dbReference type="EC" id="2.1.1.375"/>
    </reaction>
</comment>
<feature type="domain" description="Mononegavirales mRNA-capping" evidence="21">
    <location>
        <begin position="1179"/>
        <end position="1422"/>
    </location>
</feature>
<evidence type="ECO:0000256" key="8">
    <source>
        <dbReference type="ARBA" id="ARBA00022844"/>
    </source>
</evidence>
<organism evidence="22 23">
    <name type="scientific">Fushun ischnura senegalensis lispivirus 1</name>
    <dbReference type="NCBI Taxonomy" id="2905564"/>
    <lineage>
        <taxon>Viruses</taxon>
        <taxon>Riboviria</taxon>
        <taxon>Orthornavirae</taxon>
        <taxon>Negarnaviricota</taxon>
        <taxon>Haploviricotina</taxon>
        <taxon>Monjiviricetes</taxon>
        <taxon>Mononegavirales</taxon>
        <taxon>Lispiviridae</taxon>
        <taxon>Damravirus</taxon>
        <taxon>Damravirus fushunense</taxon>
    </lineage>
</organism>
<keyword evidence="3 17" id="KW-0808">Transferase</keyword>
<keyword evidence="1 17" id="KW-0696">RNA-directed RNA polymerase</keyword>
<keyword evidence="2 17" id="KW-0507">mRNA processing</keyword>
<comment type="catalytic activity">
    <reaction evidence="17">
        <text>RNA(n) + a ribonucleoside 5'-triphosphate = RNA(n+1) + diphosphate</text>
        <dbReference type="Rhea" id="RHEA:21248"/>
        <dbReference type="Rhea" id="RHEA-COMP:14527"/>
        <dbReference type="Rhea" id="RHEA-COMP:17342"/>
        <dbReference type="ChEBI" id="CHEBI:33019"/>
        <dbReference type="ChEBI" id="CHEBI:61557"/>
        <dbReference type="ChEBI" id="CHEBI:140395"/>
        <dbReference type="EC" id="2.7.7.48"/>
    </reaction>
</comment>
<dbReference type="Pfam" id="PF00946">
    <property type="entry name" value="Mononeg_RNA_pol"/>
    <property type="match status" value="1"/>
</dbReference>
<evidence type="ECO:0000256" key="13">
    <source>
        <dbReference type="ARBA" id="ARBA00024499"/>
    </source>
</evidence>
<evidence type="ECO:0000256" key="18">
    <source>
        <dbReference type="SAM" id="MobiDB-lite"/>
    </source>
</evidence>
<keyword evidence="6 17" id="KW-0547">Nucleotide-binding</keyword>
<dbReference type="InterPro" id="IPR039530">
    <property type="entry name" value="L_methyltransferase_rhabdo"/>
</dbReference>
<evidence type="ECO:0000256" key="9">
    <source>
        <dbReference type="ARBA" id="ARBA00022953"/>
    </source>
</evidence>
<evidence type="ECO:0000259" key="21">
    <source>
        <dbReference type="Pfam" id="PF14318"/>
    </source>
</evidence>
<feature type="domain" description="RdRp catalytic" evidence="19">
    <location>
        <begin position="138"/>
        <end position="1146"/>
    </location>
</feature>
<feature type="compositionally biased region" description="Basic residues" evidence="18">
    <location>
        <begin position="610"/>
        <end position="627"/>
    </location>
</feature>
<dbReference type="PIRSF" id="PIRSF000830">
    <property type="entry name" value="RNA_pol_ParamyxoV"/>
    <property type="match status" value="1"/>
</dbReference>
<dbReference type="InterPro" id="IPR016269">
    <property type="entry name" value="RNA-dir_pol_paramyxovirus"/>
</dbReference>
<evidence type="ECO:0000313" key="22">
    <source>
        <dbReference type="EMBL" id="UHM27656.1"/>
    </source>
</evidence>
<evidence type="ECO:0000256" key="7">
    <source>
        <dbReference type="ARBA" id="ARBA00022840"/>
    </source>
</evidence>
<protein>
    <recommendedName>
        <fullName evidence="17">RNA-directed RNA polymerase L</fullName>
        <shortName evidence="17">Protein L</shortName>
    </recommendedName>
    <alternativeName>
        <fullName evidence="17">Large structural protein</fullName>
    </alternativeName>
    <alternativeName>
        <fullName evidence="17">Replicase</fullName>
    </alternativeName>
    <alternativeName>
        <fullName evidence="17">Transcriptase</fullName>
    </alternativeName>
    <domain>
        <recommendedName>
            <fullName evidence="17">RNA-directed RNA polymerase</fullName>
            <ecNumber evidence="17">2.7.7.48</ecNumber>
        </recommendedName>
    </domain>
    <domain>
        <recommendedName>
            <fullName evidence="17">GTP phosphohydrolase</fullName>
            <ecNumber evidence="17">3.6.1.-</ecNumber>
        </recommendedName>
    </domain>
    <domain>
        <recommendedName>
            <fullName evidence="17">GDP polyribonucleotidyltransferase</fullName>
            <ecNumber evidence="17">2.7.7.88</ecNumber>
        </recommendedName>
        <alternativeName>
            <fullName evidence="17">PRNTase</fullName>
        </alternativeName>
    </domain>
    <domain>
        <recommendedName>
            <fullName evidence="17">mRNA (nucleoside-2'-O-)-methyltransferase</fullName>
            <shortName evidence="17">N1-2'-O-MTase</shortName>
            <ecNumber evidence="17">2.1.1.-</ecNumber>
        </recommendedName>
    </domain>
    <domain>
        <recommendedName>
            <fullName evidence="17">mRNA (guanine-N(7)-)-methyltransferase</fullName>
            <shortName evidence="17">G-N7-MTase</shortName>
        </recommendedName>
    </domain>
</protein>
<evidence type="ECO:0000259" key="19">
    <source>
        <dbReference type="Pfam" id="PF00946"/>
    </source>
</evidence>
<dbReference type="EC" id="2.1.1.-" evidence="17"/>
<feature type="domain" description="RNA-directed RNA polymerase L methyltransferase" evidence="20">
    <location>
        <begin position="1809"/>
        <end position="2007"/>
    </location>
</feature>
<comment type="catalytic activity">
    <reaction evidence="13 17">
        <text>a 5'-end (5'-triphosphoguanosine)-(2'-O-methyladenylyl)-adenylyl-cytidylyl-adenosine in mRNA + S-adenosyl-L-methionine = a 5'-end (N(7)-methyl 5'-triphosphoguanosine)-(2'-O-methyladenylyl)-adenylyl-cytidylyl-adenosine in mRNA + S-adenosyl-L-homocysteine</text>
        <dbReference type="Rhea" id="RHEA:65440"/>
        <dbReference type="Rhea" id="RHEA-COMP:16798"/>
        <dbReference type="Rhea" id="RHEA-COMP:16801"/>
        <dbReference type="ChEBI" id="CHEBI:57856"/>
        <dbReference type="ChEBI" id="CHEBI:59789"/>
        <dbReference type="ChEBI" id="CHEBI:156482"/>
        <dbReference type="ChEBI" id="CHEBI:156483"/>
    </reaction>
</comment>
<evidence type="ECO:0000259" key="20">
    <source>
        <dbReference type="Pfam" id="PF14314"/>
    </source>
</evidence>
<keyword evidence="4 17" id="KW-0949">S-adenosyl-L-methionine</keyword>
<evidence type="ECO:0000256" key="5">
    <source>
        <dbReference type="ARBA" id="ARBA00022695"/>
    </source>
</evidence>
<evidence type="ECO:0000256" key="3">
    <source>
        <dbReference type="ARBA" id="ARBA00022679"/>
    </source>
</evidence>
<keyword evidence="10 17" id="KW-0506">mRNA capping</keyword>
<dbReference type="InterPro" id="IPR026890">
    <property type="entry name" value="Mononeg_mRNAcap"/>
</dbReference>
<keyword evidence="5 17" id="KW-0548">Nucleotidyltransferase</keyword>
<dbReference type="Pfam" id="PF14318">
    <property type="entry name" value="Mononeg_mRNAcap"/>
    <property type="match status" value="1"/>
</dbReference>
<evidence type="ECO:0000256" key="15">
    <source>
        <dbReference type="ARBA" id="ARBA00047370"/>
    </source>
</evidence>
<accession>A0A8K1XGV6</accession>
<evidence type="ECO:0000313" key="23">
    <source>
        <dbReference type="Proteomes" id="UP001157366"/>
    </source>
</evidence>
<feature type="region of interest" description="Disordered" evidence="18">
    <location>
        <begin position="568"/>
        <end position="627"/>
    </location>
</feature>
<evidence type="ECO:0000256" key="14">
    <source>
        <dbReference type="ARBA" id="ARBA00047332"/>
    </source>
</evidence>
<dbReference type="GO" id="GO:0004482">
    <property type="term" value="F:mRNA 5'-cap (guanine-N7-)-methyltransferase activity"/>
    <property type="evidence" value="ECO:0007669"/>
    <property type="project" value="InterPro"/>
</dbReference>
<keyword evidence="11" id="KW-0511">Multifunctional enzyme</keyword>
<dbReference type="GO" id="GO:0003968">
    <property type="term" value="F:RNA-directed RNA polymerase activity"/>
    <property type="evidence" value="ECO:0007669"/>
    <property type="project" value="UniProtKB-KW"/>
</dbReference>
<evidence type="ECO:0000256" key="11">
    <source>
        <dbReference type="ARBA" id="ARBA00023268"/>
    </source>
</evidence>
<evidence type="ECO:0000256" key="10">
    <source>
        <dbReference type="ARBA" id="ARBA00023042"/>
    </source>
</evidence>
<keyword evidence="7 17" id="KW-0067">ATP-binding</keyword>
<evidence type="ECO:0000256" key="2">
    <source>
        <dbReference type="ARBA" id="ARBA00022664"/>
    </source>
</evidence>
<evidence type="ECO:0000256" key="4">
    <source>
        <dbReference type="ARBA" id="ARBA00022691"/>
    </source>
</evidence>
<evidence type="ECO:0000256" key="17">
    <source>
        <dbReference type="PIRNR" id="PIRNR000830"/>
    </source>
</evidence>
<sequence length="2210" mass="253967">MDILDDWIDDNFEKSPFIPDSTLSTAIRDDATVAVSKFLDTRDLTGIPKSLQKICKLADSVVPKGDVTLPAKANIYPLLWGINDKDMDVPYDIDNMLKLSTSLADSLTKAANSIYSKDLDAFNELSTPKDIKHKIVGESLRMLKIRLCWTKIRDIMYKEQTSESVPVEEIKIFTNWRIIRIKDMLFVKIDDAIHILSYQQVLMIVDTITSRFLSLEMCKILEVLGLPFLPRFSLLRKLYEMGDKILCEFGNEGYRILGTWESMYTGVYLKKYEALSFSKNYYEGSIEGMRDDLKKRCMTIFNYINAQDLNPNQIFELFGCYRHFGHPTVDESAGCSKLKERTRVVKKIDTKTCRMAAGGFARCFILNFIRKRGRWPQVDLYDGCTQEFADYVLRRPLNLNEFSSKFPITDWSYIKFSKEFEFDYFQDFTEILSDKSISPSLKSWTSVYEQSMIRDEWKSISIENRRVLIEILQEPSFVIKEIMDRIMNDDVPHHWYIVGLHSKEREMKIESRLFAMMVIQMRVYFAVTEANIAKNIFPFIPQQTMTMGEPELNNHLMSVSRDTNITTSSMSQHMRHEGSDSEETQNQDAATVSSNNHKTKVTWKGASGNRRAHHGLKTRKRKRMTRRERNRLSTIRVSGSLDFIKWNQQQTYKANFLIFRMIEQLMGVPGLYNFTHKFFQRSWFYLSSRLHPPASLMTNSCTSEGLLNDLINQRLGENNMIDPKETAPPITSQSQTKKGSFVCDDQKLCALNDDCCWYGQYGGCEGLRQKGWTLTTIGLLVALEYETGIRASITGQGDNQVLVAEMPIDVEDCTPEEYLANHLESLETRLSGYFKRLTELVEGLGWGLKASETWFSTSLVNYGKEILHKGIFLTSTLKKVSRMFPDMSDCYPNLSSRLSSICSTAHSACQKSFCHLPIYWLMYFELCLILQKEMSSGVLMGSNLSKIVKKGKLEMNLELISFLLCFPKDFGGYPTLSPLNIMYRGHPDPVVNDVEWLMELINQYQWPARALQWAYSGQGFSPSCNNLLLIQDPTSLNFNLPSSPITLTRKMLEDTVSSFSRNNDIKLLLSFINKKEEADLVDYLMSTRPLSPRILNEIYRHTTIGAARAFLNIFVEMRTTKNMMSASQSREYLKSLEVSEVSWFHHLVFIYRSLKSCLQTEGIRMLEEQQWYDSVSSFCSTQYVQSLRDRSWKNTIHHVTTPSPHHQSRMFVKSESSMLNDNDTCNPSECDQEHMMYVILPASLAVDDCEMINVGHEPPYFGSRTQEKRSSQVLPIQRNDRSLESVKKLSRLLDWVCDKDSNLGQFISSVIKTRSDIHPTLLQLIAGENYGGSVQHRFEDVITKHSSSLNTRPNFTTRIYFSSDGMGKYGGGGLNYAIHYQGWILNALSRITHYMSSDLNNSEVRICFYQVPACSHCLHPLEESFIDSIGGEPPVLRTSDKCVILYNPAQHIFEGLDLTPLRICNFVYPGTKNVHKESLKGYAVSWILSGESDSIISPYLLSSSDVLCKTHHNSRVSQAVLQEMSLTCLLRSYAKVFMSMNCAQAMDLSIEHNMEIIQAYRIILHSKIALVWKTIRLVLLCRPIWDQLVEILKVTPPSSEVFTNMSHLDAYLYRVLDTEIKSIWEGGDFSIELYATTSGITLDKIFRFWISTLQLHFLRWSNSDCKTIQKSFNHAISENRKSASLNNNEATFLITLNRVLVRNKIPFPPDLKKKYRLVVSGCGAEPWTKVVTRKEVNEVLYAPISQPEISQSPETWLPVLSALRIYQRIVIRRERCNALIQSQLPSDPITNSSTGLRTRTDHQYRLTGQYSTAHYKYACLYKYARLKQVRSSVHLAEGAGGLANFTCRLYGVKRVYYNSLLDLASFVPQRAESYTPAALRSLVKDKKIKLYGVRDALTSGGDLLNEKVVDQVGSVLTKIRNIDLVTCDAETSGSWATKDSIELAYNVAKIISKIECSTQVIFKTYNERPALLNAQAQIFLQLTTSLSIVVPNQSSHECYECFIVFRSDPKTHQLPLQKLVTFESDLGSTTQKLRTLRLTRLQVQPLQNRIKPFDTMNLHKFFLSIGLNWNLGVVMTNLTKGVMIESLFWEDPLKESLRVIDMLYHEIVERVKSFRALWDNDPLSLRQLQLRGMSRSEGHTLTARAEAFFNIKVILHCLFYREFPDRLFSESVLIFHESKIMFIYNIDKEEWLSKYGRDIYKFMGFVLRES</sequence>
<keyword evidence="9 17" id="KW-0693">Viral RNA replication</keyword>
<evidence type="ECO:0000256" key="6">
    <source>
        <dbReference type="ARBA" id="ARBA00022741"/>
    </source>
</evidence>
<evidence type="ECO:0000256" key="1">
    <source>
        <dbReference type="ARBA" id="ARBA00022484"/>
    </source>
</evidence>
<comment type="function">
    <text evidence="17">RNA-directed RNA polymerase that catalyzes the replication of viral genomic RNA. The template is composed of the viral RNA tightly encapsidated by the nucleoprotein (N). The replicase mode is dependent on intracellular N protein concentration. In this mode, the polymerase replicates the whole viral genome without recognizing transcriptional signals, and the replicated genome is not caped or polyadenylated.</text>
</comment>
<comment type="catalytic activity">
    <reaction evidence="12">
        <text>a 5'-end triphospho-adenylyl-adenylyl-cytidylyl-adenosine in mRNA + GDP + H(+) = a 5'-end (5'-triphosphoguanosine)-adenylyl-adenylyl-cytidylyl-adenosine in mRNA + diphosphate</text>
        <dbReference type="Rhea" id="RHEA:65436"/>
        <dbReference type="Rhea" id="RHEA-COMP:16797"/>
        <dbReference type="Rhea" id="RHEA-COMP:16799"/>
        <dbReference type="ChEBI" id="CHEBI:15378"/>
        <dbReference type="ChEBI" id="CHEBI:33019"/>
        <dbReference type="ChEBI" id="CHEBI:58189"/>
        <dbReference type="ChEBI" id="CHEBI:156484"/>
        <dbReference type="ChEBI" id="CHEBI:156503"/>
        <dbReference type="EC" id="2.7.7.88"/>
    </reaction>
</comment>
<reference evidence="22" key="1">
    <citation type="submission" date="2021-05" db="EMBL/GenBank/DDBJ databases">
        <authorList>
            <person name="Feng G."/>
        </authorList>
    </citation>
    <scope>NUCLEOTIDE SEQUENCE</scope>
    <source>
        <strain evidence="22">QWXCFS47</strain>
    </source>
</reference>
<evidence type="ECO:0000256" key="16">
    <source>
        <dbReference type="ARBA" id="ARBA00048548"/>
    </source>
</evidence>
<keyword evidence="17" id="KW-0489">Methyltransferase</keyword>
<dbReference type="EC" id="2.7.7.48" evidence="17"/>